<organism evidence="1 2">
    <name type="scientific">Vespula pensylvanica</name>
    <name type="common">Western yellow jacket</name>
    <name type="synonym">Wasp</name>
    <dbReference type="NCBI Taxonomy" id="30213"/>
    <lineage>
        <taxon>Eukaryota</taxon>
        <taxon>Metazoa</taxon>
        <taxon>Ecdysozoa</taxon>
        <taxon>Arthropoda</taxon>
        <taxon>Hexapoda</taxon>
        <taxon>Insecta</taxon>
        <taxon>Pterygota</taxon>
        <taxon>Neoptera</taxon>
        <taxon>Endopterygota</taxon>
        <taxon>Hymenoptera</taxon>
        <taxon>Apocrita</taxon>
        <taxon>Aculeata</taxon>
        <taxon>Vespoidea</taxon>
        <taxon>Vespidae</taxon>
        <taxon>Vespinae</taxon>
        <taxon>Vespula</taxon>
    </lineage>
</organism>
<gene>
    <name evidence="1" type="ORF">H0235_001271</name>
</gene>
<accession>A0A834PFU6</accession>
<reference evidence="1" key="1">
    <citation type="journal article" date="2020" name="G3 (Bethesda)">
        <title>High-Quality Assemblies for Three Invasive Social Wasps from the &lt;i&gt;Vespula&lt;/i&gt; Genus.</title>
        <authorList>
            <person name="Harrop T.W.R."/>
            <person name="Guhlin J."/>
            <person name="McLaughlin G.M."/>
            <person name="Permina E."/>
            <person name="Stockwell P."/>
            <person name="Gilligan J."/>
            <person name="Le Lec M.F."/>
            <person name="Gruber M.A.M."/>
            <person name="Quinn O."/>
            <person name="Lovegrove M."/>
            <person name="Duncan E.J."/>
            <person name="Remnant E.J."/>
            <person name="Van Eeckhoven J."/>
            <person name="Graham B."/>
            <person name="Knapp R.A."/>
            <person name="Langford K.W."/>
            <person name="Kronenberg Z."/>
            <person name="Press M.O."/>
            <person name="Eacker S.M."/>
            <person name="Wilson-Rankin E.E."/>
            <person name="Purcell J."/>
            <person name="Lester P.J."/>
            <person name="Dearden P.K."/>
        </authorList>
    </citation>
    <scope>NUCLEOTIDE SEQUENCE</scope>
    <source>
        <strain evidence="1">Volc-1</strain>
    </source>
</reference>
<proteinExistence type="predicted"/>
<evidence type="ECO:0000313" key="1">
    <source>
        <dbReference type="EMBL" id="KAF7438880.1"/>
    </source>
</evidence>
<sequence>MSQPLEHGALCERICIVDIDRRLVPLIESSAMANPNDIVVHPSEVAWNAERLRKKRSYYLLLKVSTFAEMLTKRKRLVMFTICYVRYVQGFREKVLILFVGSRSSPSTSSCLACS</sequence>
<protein>
    <submittedName>
        <fullName evidence="1">Uncharacterized protein</fullName>
    </submittedName>
</protein>
<dbReference type="Proteomes" id="UP000600918">
    <property type="component" value="Unassembled WGS sequence"/>
</dbReference>
<name>A0A834PFU6_VESPE</name>
<evidence type="ECO:0000313" key="2">
    <source>
        <dbReference type="Proteomes" id="UP000600918"/>
    </source>
</evidence>
<comment type="caution">
    <text evidence="1">The sequence shown here is derived from an EMBL/GenBank/DDBJ whole genome shotgun (WGS) entry which is preliminary data.</text>
</comment>
<dbReference type="EMBL" id="JACSDY010000001">
    <property type="protein sequence ID" value="KAF7438880.1"/>
    <property type="molecule type" value="Genomic_DNA"/>
</dbReference>
<dbReference type="AlphaFoldDB" id="A0A834PFU6"/>
<keyword evidence="2" id="KW-1185">Reference proteome</keyword>